<dbReference type="Pfam" id="PF08665">
    <property type="entry name" value="PglZ"/>
    <property type="match status" value="1"/>
</dbReference>
<comment type="caution">
    <text evidence="1">The sequence shown here is derived from an EMBL/GenBank/DDBJ whole genome shotgun (WGS) entry which is preliminary data.</text>
</comment>
<dbReference type="Proteomes" id="UP000722357">
    <property type="component" value="Unassembled WGS sequence"/>
</dbReference>
<evidence type="ECO:0000313" key="1">
    <source>
        <dbReference type="EMBL" id="HJF82224.1"/>
    </source>
</evidence>
<dbReference type="EMBL" id="DYWE01000117">
    <property type="protein sequence ID" value="HJF82224.1"/>
    <property type="molecule type" value="Genomic_DNA"/>
</dbReference>
<dbReference type="AlphaFoldDB" id="A0A921L6H6"/>
<sequence>MFIIQNRIYSYFERNPQLHVLFIFDKMGIIQTELEEVKDWSDGYVYKVFDGAWFNTKYAIENTWKEKRVVLLFPVGTYPHSEEQQLQFPLLDMLKANMEYKEDDYASYMQQYNLPERFRGFIKKNIAEIMSSKIQNILNGHIDSATFSEDLVCRAFISNYLGDKKLLDWETIIVKMIILDATWEEKKRTDFWHRLSRNLDASKTANDKLMKLFGVSYNLNASQKMKSVAECLKYNCITQLLDVVPGDSYKQYKISSSAVLDQINKIYEWGTHDRLLSEKFIQSMRILASDIKEEEIINIYGIDANYFYYTEALCWPILQEIVEKKLMADPEDVNDRMRELSLKLPADSHIQIIIRFIEQSALFYIQVRGLGTLKLNHTKEYVNKYITEFYLVDMFYRKTLEAYHDLITKENPIEHMLNVAKRQMDQEYAKVANLLNLEWLTCVEEKGAWFTETGLKHQEDFYANESDLNVKQVIIISDALRYEVAMELMQRLAREKNMASIEAYQAMLPTETKFCKLSLLPHHSLELIGTDMAVDGTVLATTEQRTAHLDKYREGGVCVRYEDVMNGDQISTRELFKRPLVYIFHDTIDEASHSQSPFEVISACRKAIDQLSVLIKRLHATWNVTNVVLTADHGFLYNDMKFEDKDKHNITDASVEKKTRYYLTDSDEYVEGIVKFPLERVSAIKCQMPLWIGVPVGTNRLAASGGYNFAHGGASLQEMIIPVIRSQQKRTNKTEKVGISLMNHNLNMVSSRLKFQLIQSEAVSMTVMERKVVCCIYNGDDPVTQEKVLTLNSTDATNLNNRVYEVTLNLQKSVSASMLQLRIYDADDQLNPLIRETVKNNTMIEQDF</sequence>
<protein>
    <submittedName>
        <fullName evidence="1">PglZ domain-containing protein</fullName>
    </submittedName>
</protein>
<accession>A0A921L6H6</accession>
<organism evidence="1 2">
    <name type="scientific">Phocaeicola plebeius</name>
    <dbReference type="NCBI Taxonomy" id="310297"/>
    <lineage>
        <taxon>Bacteria</taxon>
        <taxon>Pseudomonadati</taxon>
        <taxon>Bacteroidota</taxon>
        <taxon>Bacteroidia</taxon>
        <taxon>Bacteroidales</taxon>
        <taxon>Bacteroidaceae</taxon>
        <taxon>Phocaeicola</taxon>
    </lineage>
</organism>
<reference evidence="1" key="1">
    <citation type="journal article" date="2021" name="PeerJ">
        <title>Extensive microbial diversity within the chicken gut microbiome revealed by metagenomics and culture.</title>
        <authorList>
            <person name="Gilroy R."/>
            <person name="Ravi A."/>
            <person name="Getino M."/>
            <person name="Pursley I."/>
            <person name="Horton D.L."/>
            <person name="Alikhan N.F."/>
            <person name="Baker D."/>
            <person name="Gharbi K."/>
            <person name="Hall N."/>
            <person name="Watson M."/>
            <person name="Adriaenssens E.M."/>
            <person name="Foster-Nyarko E."/>
            <person name="Jarju S."/>
            <person name="Secka A."/>
            <person name="Antonio M."/>
            <person name="Oren A."/>
            <person name="Chaudhuri R.R."/>
            <person name="La Ragione R."/>
            <person name="Hildebrand F."/>
            <person name="Pallen M.J."/>
        </authorList>
    </citation>
    <scope>NUCLEOTIDE SEQUENCE</scope>
    <source>
        <strain evidence="1">9794</strain>
    </source>
</reference>
<gene>
    <name evidence="1" type="ORF">K8V40_11370</name>
</gene>
<name>A0A921L6H6_9BACT</name>
<proteinExistence type="predicted"/>
<reference evidence="1" key="2">
    <citation type="submission" date="2021-09" db="EMBL/GenBank/DDBJ databases">
        <authorList>
            <person name="Gilroy R."/>
        </authorList>
    </citation>
    <scope>NUCLEOTIDE SEQUENCE</scope>
    <source>
        <strain evidence="1">9794</strain>
    </source>
</reference>
<evidence type="ECO:0000313" key="2">
    <source>
        <dbReference type="Proteomes" id="UP000722357"/>
    </source>
</evidence>